<organism evidence="2 3">
    <name type="scientific">Aequorivita echinoideorum</name>
    <dbReference type="NCBI Taxonomy" id="1549647"/>
    <lineage>
        <taxon>Bacteria</taxon>
        <taxon>Pseudomonadati</taxon>
        <taxon>Bacteroidota</taxon>
        <taxon>Flavobacteriia</taxon>
        <taxon>Flavobacteriales</taxon>
        <taxon>Flavobacteriaceae</taxon>
        <taxon>Aequorivita</taxon>
    </lineage>
</organism>
<dbReference type="InterPro" id="IPR010982">
    <property type="entry name" value="Lambda_DNA-bd_dom_sf"/>
</dbReference>
<reference evidence="2 3" key="1">
    <citation type="submission" date="2021-05" db="EMBL/GenBank/DDBJ databases">
        <title>Aequorivita echinoideorum JCM 30378 genome.</title>
        <authorList>
            <person name="Zhang H."/>
            <person name="Li C."/>
        </authorList>
    </citation>
    <scope>NUCLEOTIDE SEQUENCE [LARGE SCALE GENOMIC DNA]</scope>
    <source>
        <strain evidence="2 3">JCM30378</strain>
    </source>
</reference>
<evidence type="ECO:0000313" key="3">
    <source>
        <dbReference type="Proteomes" id="UP001297092"/>
    </source>
</evidence>
<dbReference type="EMBL" id="JAHCTB010000001">
    <property type="protein sequence ID" value="MBT0606692.1"/>
    <property type="molecule type" value="Genomic_DNA"/>
</dbReference>
<comment type="caution">
    <text evidence="2">The sequence shown here is derived from an EMBL/GenBank/DDBJ whole genome shotgun (WGS) entry which is preliminary data.</text>
</comment>
<keyword evidence="3" id="KW-1185">Reference proteome</keyword>
<dbReference type="Pfam" id="PF07022">
    <property type="entry name" value="Phage_CI_repr"/>
    <property type="match status" value="1"/>
</dbReference>
<evidence type="ECO:0000259" key="1">
    <source>
        <dbReference type="Pfam" id="PF07022"/>
    </source>
</evidence>
<dbReference type="Gene3D" id="1.10.260.40">
    <property type="entry name" value="lambda repressor-like DNA-binding domains"/>
    <property type="match status" value="1"/>
</dbReference>
<proteinExistence type="predicted"/>
<dbReference type="InterPro" id="IPR010744">
    <property type="entry name" value="Phage_CI_N"/>
</dbReference>
<accession>A0ABS5S0G6</accession>
<evidence type="ECO:0000313" key="2">
    <source>
        <dbReference type="EMBL" id="MBT0606692.1"/>
    </source>
</evidence>
<name>A0ABS5S0G6_9FLAO</name>
<dbReference type="Proteomes" id="UP001297092">
    <property type="component" value="Unassembled WGS sequence"/>
</dbReference>
<gene>
    <name evidence="2" type="ORF">KIV10_00720</name>
</gene>
<protein>
    <submittedName>
        <fullName evidence="2">Helix-turn-helix domain containing protein</fullName>
    </submittedName>
</protein>
<dbReference type="RefSeq" id="WP_214111570.1">
    <property type="nucleotide sequence ID" value="NZ_JAHCTB010000001.1"/>
</dbReference>
<feature type="domain" description="Bacteriophage CI repressor N-terminal" evidence="1">
    <location>
        <begin position="2"/>
        <end position="60"/>
    </location>
</feature>
<sequence length="195" mass="22384">MIKRLKKELKIKKDKDLCQLLDIKHNTLSTWKKRDTLDFNKVLALCEERNLDLNYIFFEEEFEEEKPGTEVNETPSEKTISIIPQPLLASKLINTNRNIALFVDEVPSQNGGNNARIILGQQVSTKKISTDILYIVQTKSDKIFVDQLVEIVNSSNKSNSYSLKSNSKTINVSDIETIWQVLDESADIETFFNKN</sequence>